<dbReference type="Gene3D" id="1.10.1220.10">
    <property type="entry name" value="Met repressor-like"/>
    <property type="match status" value="1"/>
</dbReference>
<accession>A0ABX4JWG9</accession>
<dbReference type="InterPro" id="IPR005569">
    <property type="entry name" value="Arc_DNA-bd_dom"/>
</dbReference>
<dbReference type="EMBL" id="NWSY01000004">
    <property type="protein sequence ID" value="PDT24450.1"/>
    <property type="molecule type" value="Genomic_DNA"/>
</dbReference>
<keyword evidence="3" id="KW-1185">Reference proteome</keyword>
<evidence type="ECO:0000313" key="2">
    <source>
        <dbReference type="EMBL" id="PDT24450.1"/>
    </source>
</evidence>
<evidence type="ECO:0000313" key="3">
    <source>
        <dbReference type="Proteomes" id="UP000219914"/>
    </source>
</evidence>
<comment type="caution">
    <text evidence="2">The sequence shown here is derived from an EMBL/GenBank/DDBJ whole genome shotgun (WGS) entry which is preliminary data.</text>
</comment>
<evidence type="ECO:0000259" key="1">
    <source>
        <dbReference type="Pfam" id="PF03869"/>
    </source>
</evidence>
<dbReference type="InterPro" id="IPR013321">
    <property type="entry name" value="Arc_rbn_hlx_hlx"/>
</dbReference>
<protein>
    <recommendedName>
        <fullName evidence="1">Arc-like DNA binding domain-containing protein</fullName>
    </recommendedName>
</protein>
<dbReference type="Pfam" id="PF03869">
    <property type="entry name" value="Arc"/>
    <property type="match status" value="1"/>
</dbReference>
<proteinExistence type="predicted"/>
<sequence length="314" mass="35536">MWNVARGERPISFAISAAPQTRSMELLGFSSVFNMRRHLSAGKTVIGGNTVIGVAGLDVKPHIRQCYGIQWEFSGMAKAGRGADQYMLRLPDGLRDRIKAYAERMGTSINSEIVRVLEREFPEQWTVDDRLEELGNMLSILKAGTEDPRLDEFIQKVEETVEGIVSGRVTGVDPYARDAVSDMWSGYKTRESEVALEEEQDAQMDYTEEELETHRITGRFEKYAVPPPKQPNPVDDEIHLMQVLPPRALAELTEKLGDGDLEAAAKVVLNMPKEKILNRIRFLQLPIEEQYRRRGEEAPMHHFGLNPFPPDEEG</sequence>
<organism evidence="2 3">
    <name type="scientific">Rhizobium hidalgonense</name>
    <dbReference type="NCBI Taxonomy" id="1538159"/>
    <lineage>
        <taxon>Bacteria</taxon>
        <taxon>Pseudomonadati</taxon>
        <taxon>Pseudomonadota</taxon>
        <taxon>Alphaproteobacteria</taxon>
        <taxon>Hyphomicrobiales</taxon>
        <taxon>Rhizobiaceae</taxon>
        <taxon>Rhizobium/Agrobacterium group</taxon>
        <taxon>Rhizobium</taxon>
    </lineage>
</organism>
<name>A0ABX4JWG9_9HYPH</name>
<dbReference type="InterPro" id="IPR010985">
    <property type="entry name" value="Ribbon_hlx_hlx"/>
</dbReference>
<dbReference type="SUPFAM" id="SSF47598">
    <property type="entry name" value="Ribbon-helix-helix"/>
    <property type="match status" value="1"/>
</dbReference>
<dbReference type="Proteomes" id="UP000219914">
    <property type="component" value="Unassembled WGS sequence"/>
</dbReference>
<reference evidence="2 3" key="1">
    <citation type="submission" date="2017-09" db="EMBL/GenBank/DDBJ databases">
        <title>Comparative genomics of rhizobia isolated from Phaseolus vulgaris in China.</title>
        <authorList>
            <person name="Tong W."/>
        </authorList>
    </citation>
    <scope>NUCLEOTIDE SEQUENCE [LARGE SCALE GENOMIC DNA]</scope>
    <source>
        <strain evidence="2 3">FH14</strain>
    </source>
</reference>
<gene>
    <name evidence="2" type="ORF">CO674_07135</name>
</gene>
<feature type="domain" description="Arc-like DNA binding" evidence="1">
    <location>
        <begin position="81"/>
        <end position="119"/>
    </location>
</feature>